<dbReference type="Proteomes" id="UP000806378">
    <property type="component" value="Unassembled WGS sequence"/>
</dbReference>
<dbReference type="AlphaFoldDB" id="A0A8T0CJS8"/>
<name>A0A8T0CJS8_CORYI</name>
<accession>A0A8T0CJS8</accession>
<feature type="compositionally biased region" description="Basic residues" evidence="1">
    <location>
        <begin position="197"/>
        <end position="206"/>
    </location>
</feature>
<evidence type="ECO:0000259" key="2">
    <source>
        <dbReference type="Pfam" id="PF03372"/>
    </source>
</evidence>
<dbReference type="Gramene" id="rna-gnl|WGS:JABURB|Cocit.L3407.1">
    <property type="protein sequence ID" value="cds-KAF7847052.1"/>
    <property type="gene ID" value="gene-BT93_L3407"/>
</dbReference>
<dbReference type="PANTHER" id="PTHR31286">
    <property type="entry name" value="GLYCINE-RICH CELL WALL STRUCTURAL PROTEIN 1.8-LIKE"/>
    <property type="match status" value="1"/>
</dbReference>
<proteinExistence type="predicted"/>
<dbReference type="Gene3D" id="3.60.10.10">
    <property type="entry name" value="Endonuclease/exonuclease/phosphatase"/>
    <property type="match status" value="1"/>
</dbReference>
<dbReference type="InterPro" id="IPR005135">
    <property type="entry name" value="Endo/exonuclease/phosphatase"/>
</dbReference>
<comment type="caution">
    <text evidence="3">The sequence shown here is derived from an EMBL/GenBank/DDBJ whole genome shotgun (WGS) entry which is preliminary data.</text>
</comment>
<dbReference type="InterPro" id="IPR036691">
    <property type="entry name" value="Endo/exonu/phosph_ase_sf"/>
</dbReference>
<dbReference type="PANTHER" id="PTHR31286:SF180">
    <property type="entry name" value="OS10G0362600 PROTEIN"/>
    <property type="match status" value="1"/>
</dbReference>
<dbReference type="Pfam" id="PF03372">
    <property type="entry name" value="Exo_endo_phos"/>
    <property type="match status" value="1"/>
</dbReference>
<keyword evidence="4" id="KW-1185">Reference proteome</keyword>
<feature type="region of interest" description="Disordered" evidence="1">
    <location>
        <begin position="163"/>
        <end position="272"/>
    </location>
</feature>
<protein>
    <recommendedName>
        <fullName evidence="2">Endonuclease/exonuclease/phosphatase domain-containing protein</fullName>
    </recommendedName>
</protein>
<reference evidence="3" key="1">
    <citation type="submission" date="2020-05" db="EMBL/GenBank/DDBJ databases">
        <title>WGS assembly of Corymbia citriodora subspecies variegata.</title>
        <authorList>
            <person name="Barry K."/>
            <person name="Hundley H."/>
            <person name="Shu S."/>
            <person name="Jenkins J."/>
            <person name="Grimwood J."/>
            <person name="Baten A."/>
        </authorList>
    </citation>
    <scope>NUCLEOTIDE SEQUENCE</scope>
    <source>
        <strain evidence="3">CV2-018</strain>
    </source>
</reference>
<gene>
    <name evidence="3" type="ORF">BT93_L3407</name>
</gene>
<dbReference type="InterPro" id="IPR040256">
    <property type="entry name" value="At4g02000-like"/>
</dbReference>
<dbReference type="GO" id="GO:0003824">
    <property type="term" value="F:catalytic activity"/>
    <property type="evidence" value="ECO:0007669"/>
    <property type="project" value="InterPro"/>
</dbReference>
<feature type="compositionally biased region" description="Polar residues" evidence="1">
    <location>
        <begin position="208"/>
        <end position="220"/>
    </location>
</feature>
<feature type="compositionally biased region" description="Polar residues" evidence="1">
    <location>
        <begin position="185"/>
        <end position="196"/>
    </location>
</feature>
<feature type="domain" description="Endonuclease/exonuclease/phosphatase" evidence="2">
    <location>
        <begin position="417"/>
        <end position="490"/>
    </location>
</feature>
<organism evidence="3 4">
    <name type="scientific">Corymbia citriodora subsp. variegata</name>
    <dbReference type="NCBI Taxonomy" id="360336"/>
    <lineage>
        <taxon>Eukaryota</taxon>
        <taxon>Viridiplantae</taxon>
        <taxon>Streptophyta</taxon>
        <taxon>Embryophyta</taxon>
        <taxon>Tracheophyta</taxon>
        <taxon>Spermatophyta</taxon>
        <taxon>Magnoliopsida</taxon>
        <taxon>eudicotyledons</taxon>
        <taxon>Gunneridae</taxon>
        <taxon>Pentapetalae</taxon>
        <taxon>rosids</taxon>
        <taxon>malvids</taxon>
        <taxon>Myrtales</taxon>
        <taxon>Myrtaceae</taxon>
        <taxon>Myrtoideae</taxon>
        <taxon>Eucalypteae</taxon>
        <taxon>Corymbia</taxon>
    </lineage>
</organism>
<dbReference type="EMBL" id="MU091340">
    <property type="protein sequence ID" value="KAF7847052.1"/>
    <property type="molecule type" value="Genomic_DNA"/>
</dbReference>
<sequence>MPDQAFRRRVLESGPLTVAHVQHASVPVWVRLKNIPYALWSAPGINVIASVLGKPLYVDQRTEQMKLLSFARVCIEMSATSEFPPSVDMLIGGTIHKVEVDYEWRPVCCQSCGLFGYKCLPKATREKNNSVALQPPAEVEPTLESRHLVVDISGPIHSQRELGKSVIDGAETSGSKEGGLVEVVQDQNVKTVWQTQRSKRKDRRKSSAPMSNPMTSTISMRGNPPRATRMEDTSSSLPSTSSFDGHEDGVEMDSSSADDLLDYGDDRPKFVDPPAVEKVHKKVDQTSRAVPRPTLSTMTARVAKPTKSCQHRGWRKGLVDPVRQAEARMLVRTHNLCCIGILETKVPTSRFDTISSSTIPGWRWTSNYAYSPRGRIWVGWDPSRVNFNADPAHSQVIHGTLSYLNSDISFYLSVIYREHTFVARRILWADLVQLSSSLDNRPWLVAGDFNAIHDPSDRVGSIDRVLVNSTWCQDFSFSEAAFVAPGISDHTPMIVKITNLVHRRKPFKFFNFWMDHPQFRPILCQAWDVSVTGNPMYRLYSRLKEVKACIKQLNKVAFSNISSLAAVIPSLVGLFQSAFVKGRRISDNILLAQELFSGFHVEPYLPKCAVKVDFQKAYDTLDWDFLELTLKAFGFPLWLIERIMICVRTPRFSIAINGELHGWEETKARGPHVSISFHSGY</sequence>
<dbReference type="SUPFAM" id="SSF56219">
    <property type="entry name" value="DNase I-like"/>
    <property type="match status" value="1"/>
</dbReference>
<evidence type="ECO:0000313" key="4">
    <source>
        <dbReference type="Proteomes" id="UP000806378"/>
    </source>
</evidence>
<evidence type="ECO:0000313" key="3">
    <source>
        <dbReference type="EMBL" id="KAF7847052.1"/>
    </source>
</evidence>
<feature type="compositionally biased region" description="Low complexity" evidence="1">
    <location>
        <begin position="233"/>
        <end position="242"/>
    </location>
</feature>
<evidence type="ECO:0000256" key="1">
    <source>
        <dbReference type="SAM" id="MobiDB-lite"/>
    </source>
</evidence>
<dbReference type="OrthoDB" id="1934719at2759"/>